<feature type="compositionally biased region" description="Low complexity" evidence="1">
    <location>
        <begin position="96"/>
        <end position="106"/>
    </location>
</feature>
<evidence type="ECO:0000313" key="3">
    <source>
        <dbReference type="Proteomes" id="UP000186601"/>
    </source>
</evidence>
<sequence>MSGPKKSSNSNVVLPGFQEAFAEPPKKGWIAQAILTHPINYRATKLLHVAFRCLWPLEQANLDIFLTDVPPSPPVSGRQTGHRCNSSPSATASRDTQPPSTSSPSQYRDSASASPVASSTRSDGDDEEFPELVGFQNLRRRKRHICPVCNKDFLRYLMLSPQSYHHDPLSLRL</sequence>
<protein>
    <submittedName>
        <fullName evidence="2">Uncharacterized protein</fullName>
    </submittedName>
</protein>
<evidence type="ECO:0000313" key="2">
    <source>
        <dbReference type="EMBL" id="PSR73563.1"/>
    </source>
</evidence>
<name>A0A2R6NME1_9APHY</name>
<dbReference type="Proteomes" id="UP000186601">
    <property type="component" value="Unassembled WGS sequence"/>
</dbReference>
<comment type="caution">
    <text evidence="2">The sequence shown here is derived from an EMBL/GenBank/DDBJ whole genome shotgun (WGS) entry which is preliminary data.</text>
</comment>
<accession>A0A2R6NME1</accession>
<evidence type="ECO:0000256" key="1">
    <source>
        <dbReference type="SAM" id="MobiDB-lite"/>
    </source>
</evidence>
<dbReference type="EMBL" id="MLYV02001069">
    <property type="protein sequence ID" value="PSR73563.1"/>
    <property type="molecule type" value="Genomic_DNA"/>
</dbReference>
<proteinExistence type="predicted"/>
<organism evidence="2 3">
    <name type="scientific">Hermanssonia centrifuga</name>
    <dbReference type="NCBI Taxonomy" id="98765"/>
    <lineage>
        <taxon>Eukaryota</taxon>
        <taxon>Fungi</taxon>
        <taxon>Dikarya</taxon>
        <taxon>Basidiomycota</taxon>
        <taxon>Agaricomycotina</taxon>
        <taxon>Agaricomycetes</taxon>
        <taxon>Polyporales</taxon>
        <taxon>Meruliaceae</taxon>
        <taxon>Hermanssonia</taxon>
    </lineage>
</organism>
<gene>
    <name evidence="2" type="ORF">PHLCEN_2v10482</name>
</gene>
<feature type="region of interest" description="Disordered" evidence="1">
    <location>
        <begin position="72"/>
        <end position="128"/>
    </location>
</feature>
<reference evidence="2 3" key="1">
    <citation type="submission" date="2018-02" db="EMBL/GenBank/DDBJ databases">
        <title>Genome sequence of the basidiomycete white-rot fungus Phlebia centrifuga.</title>
        <authorList>
            <person name="Granchi Z."/>
            <person name="Peng M."/>
            <person name="de Vries R.P."/>
            <person name="Hilden K."/>
            <person name="Makela M.R."/>
            <person name="Grigoriev I."/>
            <person name="Riley R."/>
        </authorList>
    </citation>
    <scope>NUCLEOTIDE SEQUENCE [LARGE SCALE GENOMIC DNA]</scope>
    <source>
        <strain evidence="2 3">FBCC195</strain>
    </source>
</reference>
<keyword evidence="3" id="KW-1185">Reference proteome</keyword>
<feature type="compositionally biased region" description="Polar residues" evidence="1">
    <location>
        <begin position="107"/>
        <end position="121"/>
    </location>
</feature>
<dbReference type="AlphaFoldDB" id="A0A2R6NME1"/>
<feature type="compositionally biased region" description="Polar residues" evidence="1">
    <location>
        <begin position="77"/>
        <end position="95"/>
    </location>
</feature>